<protein>
    <submittedName>
        <fullName evidence="1">Uncharacterized protein</fullName>
    </submittedName>
</protein>
<reference evidence="1 2" key="1">
    <citation type="journal article" date="2024" name="bioRxiv">
        <title>A reference genome for Trichogramma kaykai: A tiny desert-dwelling parasitoid wasp with competing sex-ratio distorters.</title>
        <authorList>
            <person name="Culotta J."/>
            <person name="Lindsey A.R."/>
        </authorList>
    </citation>
    <scope>NUCLEOTIDE SEQUENCE [LARGE SCALE GENOMIC DNA]</scope>
    <source>
        <strain evidence="1 2">KSX58</strain>
    </source>
</reference>
<name>A0ABD2W9H7_9HYME</name>
<gene>
    <name evidence="1" type="ORF">TKK_015100</name>
</gene>
<evidence type="ECO:0000313" key="1">
    <source>
        <dbReference type="EMBL" id="KAL3389737.1"/>
    </source>
</evidence>
<keyword evidence="2" id="KW-1185">Reference proteome</keyword>
<dbReference type="EMBL" id="JBJJXI010000122">
    <property type="protein sequence ID" value="KAL3389737.1"/>
    <property type="molecule type" value="Genomic_DNA"/>
</dbReference>
<sequence length="81" mass="9470">MHHKDEAIKIKRAKLTLAENARRDAQRRNALERRKKLVEKPPRFCTHGEIIVNENTCRICVNNVLKFKIPKLTLKLNVGKN</sequence>
<organism evidence="1 2">
    <name type="scientific">Trichogramma kaykai</name>
    <dbReference type="NCBI Taxonomy" id="54128"/>
    <lineage>
        <taxon>Eukaryota</taxon>
        <taxon>Metazoa</taxon>
        <taxon>Ecdysozoa</taxon>
        <taxon>Arthropoda</taxon>
        <taxon>Hexapoda</taxon>
        <taxon>Insecta</taxon>
        <taxon>Pterygota</taxon>
        <taxon>Neoptera</taxon>
        <taxon>Endopterygota</taxon>
        <taxon>Hymenoptera</taxon>
        <taxon>Apocrita</taxon>
        <taxon>Proctotrupomorpha</taxon>
        <taxon>Chalcidoidea</taxon>
        <taxon>Trichogrammatidae</taxon>
        <taxon>Trichogramma</taxon>
    </lineage>
</organism>
<dbReference type="Proteomes" id="UP001627154">
    <property type="component" value="Unassembled WGS sequence"/>
</dbReference>
<evidence type="ECO:0000313" key="2">
    <source>
        <dbReference type="Proteomes" id="UP001627154"/>
    </source>
</evidence>
<accession>A0ABD2W9H7</accession>
<comment type="caution">
    <text evidence="1">The sequence shown here is derived from an EMBL/GenBank/DDBJ whole genome shotgun (WGS) entry which is preliminary data.</text>
</comment>
<proteinExistence type="predicted"/>
<dbReference type="AlphaFoldDB" id="A0ABD2W9H7"/>